<accession>A0A9N9BQN4</accession>
<dbReference type="EMBL" id="CAJVPQ010001961">
    <property type="protein sequence ID" value="CAG8577513.1"/>
    <property type="molecule type" value="Genomic_DNA"/>
</dbReference>
<keyword evidence="2" id="KW-1185">Reference proteome</keyword>
<gene>
    <name evidence="1" type="ORF">FCALED_LOCUS7419</name>
</gene>
<evidence type="ECO:0000313" key="2">
    <source>
        <dbReference type="Proteomes" id="UP000789570"/>
    </source>
</evidence>
<dbReference type="AlphaFoldDB" id="A0A9N9BQN4"/>
<reference evidence="1" key="1">
    <citation type="submission" date="2021-06" db="EMBL/GenBank/DDBJ databases">
        <authorList>
            <person name="Kallberg Y."/>
            <person name="Tangrot J."/>
            <person name="Rosling A."/>
        </authorList>
    </citation>
    <scope>NUCLEOTIDE SEQUENCE</scope>
    <source>
        <strain evidence="1">UK204</strain>
    </source>
</reference>
<protein>
    <submittedName>
        <fullName evidence="1">13302_t:CDS:1</fullName>
    </submittedName>
</protein>
<comment type="caution">
    <text evidence="1">The sequence shown here is derived from an EMBL/GenBank/DDBJ whole genome shotgun (WGS) entry which is preliminary data.</text>
</comment>
<dbReference type="Proteomes" id="UP000789570">
    <property type="component" value="Unassembled WGS sequence"/>
</dbReference>
<proteinExistence type="predicted"/>
<dbReference type="OrthoDB" id="2424441at2759"/>
<evidence type="ECO:0000313" key="1">
    <source>
        <dbReference type="EMBL" id="CAG8577513.1"/>
    </source>
</evidence>
<organism evidence="1 2">
    <name type="scientific">Funneliformis caledonium</name>
    <dbReference type="NCBI Taxonomy" id="1117310"/>
    <lineage>
        <taxon>Eukaryota</taxon>
        <taxon>Fungi</taxon>
        <taxon>Fungi incertae sedis</taxon>
        <taxon>Mucoromycota</taxon>
        <taxon>Glomeromycotina</taxon>
        <taxon>Glomeromycetes</taxon>
        <taxon>Glomerales</taxon>
        <taxon>Glomeraceae</taxon>
        <taxon>Funneliformis</taxon>
    </lineage>
</organism>
<sequence length="185" mass="21577">DDNPNLFRYTDEESNDNNNSTISQNINYAVSKLSSQEKSNLSDLDIIASTSLLEKNYKTCQVIVKYIQKLPDILWYLNYSKDFDYILDRLLNIEYFLNLRQHHNAYLSKKLECKKVLLENINENNSKVDINKARKNNNKVFGKQNSPEHLSYANVTAIFLLQTDSYVIAMFDNTLCIDQIIAIYE</sequence>
<name>A0A9N9BQN4_9GLOM</name>
<feature type="non-terminal residue" evidence="1">
    <location>
        <position position="185"/>
    </location>
</feature>